<dbReference type="InterPro" id="IPR036770">
    <property type="entry name" value="Ankyrin_rpt-contain_sf"/>
</dbReference>
<sequence>SHKPTRCGSPYCSPAHYAAITGSVEILYLLKSSGGAMTSLNFRKRTPLSYAVEHEHAQAVLVLVRQAPVSRSATSKDAINFHLGSGQREHVKGWNVMNEEIREILERVGI</sequence>
<comment type="caution">
    <text evidence="1">The sequence shown here is derived from an EMBL/GenBank/DDBJ whole genome shotgun (WGS) entry which is preliminary data.</text>
</comment>
<protein>
    <submittedName>
        <fullName evidence="1">Uncharacterized protein</fullName>
    </submittedName>
</protein>
<organism evidence="1 2">
    <name type="scientific">Fusarium oxysporum f. sp. cubense</name>
    <dbReference type="NCBI Taxonomy" id="61366"/>
    <lineage>
        <taxon>Eukaryota</taxon>
        <taxon>Fungi</taxon>
        <taxon>Dikarya</taxon>
        <taxon>Ascomycota</taxon>
        <taxon>Pezizomycotina</taxon>
        <taxon>Sordariomycetes</taxon>
        <taxon>Hypocreomycetidae</taxon>
        <taxon>Hypocreales</taxon>
        <taxon>Nectriaceae</taxon>
        <taxon>Fusarium</taxon>
        <taxon>Fusarium oxysporum species complex</taxon>
    </lineage>
</organism>
<dbReference type="AlphaFoldDB" id="A0A5C6THM0"/>
<dbReference type="Gene3D" id="1.25.40.20">
    <property type="entry name" value="Ankyrin repeat-containing domain"/>
    <property type="match status" value="1"/>
</dbReference>
<evidence type="ECO:0000313" key="2">
    <source>
        <dbReference type="Proteomes" id="UP000321331"/>
    </source>
</evidence>
<accession>A0A5C6THM0</accession>
<evidence type="ECO:0000313" key="1">
    <source>
        <dbReference type="EMBL" id="TXC10610.1"/>
    </source>
</evidence>
<dbReference type="Proteomes" id="UP000321331">
    <property type="component" value="Unassembled WGS sequence"/>
</dbReference>
<dbReference type="InterPro" id="IPR002110">
    <property type="entry name" value="Ankyrin_rpt"/>
</dbReference>
<dbReference type="EMBL" id="VMNF01000004">
    <property type="protein sequence ID" value="TXC10610.1"/>
    <property type="molecule type" value="Genomic_DNA"/>
</dbReference>
<proteinExistence type="predicted"/>
<dbReference type="Pfam" id="PF12796">
    <property type="entry name" value="Ank_2"/>
    <property type="match status" value="1"/>
</dbReference>
<feature type="non-terminal residue" evidence="1">
    <location>
        <position position="1"/>
    </location>
</feature>
<gene>
    <name evidence="1" type="ORF">FocTR4_00004548</name>
</gene>
<name>A0A5C6THM0_FUSOC</name>
<dbReference type="SUPFAM" id="SSF48403">
    <property type="entry name" value="Ankyrin repeat"/>
    <property type="match status" value="1"/>
</dbReference>
<reference evidence="1 2" key="1">
    <citation type="submission" date="2019-07" db="EMBL/GenBank/DDBJ databases">
        <title>The First High-Quality Draft Genome Sequence of the Causal Agent of the Current Panama Disease Epidemic.</title>
        <authorList>
            <person name="Warmington R.J."/>
            <person name="Kay W."/>
            <person name="Jeffries A."/>
            <person name="Bebber D."/>
            <person name="Moore K."/>
            <person name="Studholme D.J."/>
        </authorList>
    </citation>
    <scope>NUCLEOTIDE SEQUENCE [LARGE SCALE GENOMIC DNA]</scope>
    <source>
        <strain evidence="1 2">TR4</strain>
    </source>
</reference>